<dbReference type="Proteomes" id="UP000673691">
    <property type="component" value="Unassembled WGS sequence"/>
</dbReference>
<evidence type="ECO:0000256" key="1">
    <source>
        <dbReference type="SAM" id="MobiDB-lite"/>
    </source>
</evidence>
<proteinExistence type="predicted"/>
<protein>
    <submittedName>
        <fullName evidence="2">Uncharacterized protein</fullName>
    </submittedName>
</protein>
<dbReference type="EMBL" id="JAEFCI010009507">
    <property type="protein sequence ID" value="KAG5457765.1"/>
    <property type="molecule type" value="Genomic_DNA"/>
</dbReference>
<sequence>LGRRVLDSPAQTLPDANQFSRQTFVNVQLFPSVGRLHYPHKGHSAALRRGDWVGILEHAGGYHFAADAHDGRDGVDGLAEDAQRVLAGTLVDEEEGTFDVFDVLSLPAVAEVVVDELVQDLVVPGQVPVGELFAGHALDGVRRRERQALGAVVGPDARTGPGRRFREPRAALLLRDGPSAHGKVRNESSGPQSRRGGGISGRRRRRGRSGLAAAAAAARGRLFRASGARENRRVPRGPGEVPPRRPGGRGPETRPRGG</sequence>
<name>A0A8H7ZR84_9FUNG</name>
<feature type="region of interest" description="Disordered" evidence="1">
    <location>
        <begin position="174"/>
        <end position="258"/>
    </location>
</feature>
<accession>A0A8H7ZR84</accession>
<feature type="compositionally biased region" description="Low complexity" evidence="1">
    <location>
        <begin position="209"/>
        <end position="226"/>
    </location>
</feature>
<evidence type="ECO:0000313" key="3">
    <source>
        <dbReference type="Proteomes" id="UP000673691"/>
    </source>
</evidence>
<comment type="caution">
    <text evidence="2">The sequence shown here is derived from an EMBL/GenBank/DDBJ whole genome shotgun (WGS) entry which is preliminary data.</text>
</comment>
<evidence type="ECO:0000313" key="2">
    <source>
        <dbReference type="EMBL" id="KAG5457765.1"/>
    </source>
</evidence>
<gene>
    <name evidence="2" type="ORF">BJ554DRAFT_2142</name>
</gene>
<dbReference type="AlphaFoldDB" id="A0A8H7ZR84"/>
<organism evidence="2 3">
    <name type="scientific">Olpidium bornovanus</name>
    <dbReference type="NCBI Taxonomy" id="278681"/>
    <lineage>
        <taxon>Eukaryota</taxon>
        <taxon>Fungi</taxon>
        <taxon>Fungi incertae sedis</taxon>
        <taxon>Olpidiomycota</taxon>
        <taxon>Olpidiomycotina</taxon>
        <taxon>Olpidiomycetes</taxon>
        <taxon>Olpidiales</taxon>
        <taxon>Olpidiaceae</taxon>
        <taxon>Olpidium</taxon>
    </lineage>
</organism>
<feature type="non-terminal residue" evidence="2">
    <location>
        <position position="1"/>
    </location>
</feature>
<keyword evidence="3" id="KW-1185">Reference proteome</keyword>
<reference evidence="2 3" key="1">
    <citation type="journal article" name="Sci. Rep.">
        <title>Genome-scale phylogenetic analyses confirm Olpidium as the closest living zoosporic fungus to the non-flagellated, terrestrial fungi.</title>
        <authorList>
            <person name="Chang Y."/>
            <person name="Rochon D."/>
            <person name="Sekimoto S."/>
            <person name="Wang Y."/>
            <person name="Chovatia M."/>
            <person name="Sandor L."/>
            <person name="Salamov A."/>
            <person name="Grigoriev I.V."/>
            <person name="Stajich J.E."/>
            <person name="Spatafora J.W."/>
        </authorList>
    </citation>
    <scope>NUCLEOTIDE SEQUENCE [LARGE SCALE GENOMIC DNA]</scope>
    <source>
        <strain evidence="2">S191</strain>
    </source>
</reference>